<keyword evidence="2" id="KW-1185">Reference proteome</keyword>
<evidence type="ECO:0000313" key="1">
    <source>
        <dbReference type="EMBL" id="GBN27636.1"/>
    </source>
</evidence>
<comment type="caution">
    <text evidence="1">The sequence shown here is derived from an EMBL/GenBank/DDBJ whole genome shotgun (WGS) entry which is preliminary data.</text>
</comment>
<sequence length="103" mass="12116">MHLFHQASWKHNKKEACIERIRSDHVHPGLLTYGRLLERRLPFLNKAPKERLKVSALNGLKNELYLEVSMYPVFDVGKYRCKCNSFKIRFGLEIVETTYLHGS</sequence>
<proteinExistence type="predicted"/>
<dbReference type="AlphaFoldDB" id="A0A4Y2MPU1"/>
<reference evidence="1 2" key="1">
    <citation type="journal article" date="2019" name="Sci. Rep.">
        <title>Orb-weaving spider Araneus ventricosus genome elucidates the spidroin gene catalogue.</title>
        <authorList>
            <person name="Kono N."/>
            <person name="Nakamura H."/>
            <person name="Ohtoshi R."/>
            <person name="Moran D.A.P."/>
            <person name="Shinohara A."/>
            <person name="Yoshida Y."/>
            <person name="Fujiwara M."/>
            <person name="Mori M."/>
            <person name="Tomita M."/>
            <person name="Arakawa K."/>
        </authorList>
    </citation>
    <scope>NUCLEOTIDE SEQUENCE [LARGE SCALE GENOMIC DNA]</scope>
</reference>
<dbReference type="Proteomes" id="UP000499080">
    <property type="component" value="Unassembled WGS sequence"/>
</dbReference>
<evidence type="ECO:0000313" key="2">
    <source>
        <dbReference type="Proteomes" id="UP000499080"/>
    </source>
</evidence>
<dbReference type="EMBL" id="BGPR01007537">
    <property type="protein sequence ID" value="GBN27636.1"/>
    <property type="molecule type" value="Genomic_DNA"/>
</dbReference>
<accession>A0A4Y2MPU1</accession>
<name>A0A4Y2MPU1_ARAVE</name>
<protein>
    <submittedName>
        <fullName evidence="1">Uncharacterized protein</fullName>
    </submittedName>
</protein>
<organism evidence="1 2">
    <name type="scientific">Araneus ventricosus</name>
    <name type="common">Orbweaver spider</name>
    <name type="synonym">Epeira ventricosa</name>
    <dbReference type="NCBI Taxonomy" id="182803"/>
    <lineage>
        <taxon>Eukaryota</taxon>
        <taxon>Metazoa</taxon>
        <taxon>Ecdysozoa</taxon>
        <taxon>Arthropoda</taxon>
        <taxon>Chelicerata</taxon>
        <taxon>Arachnida</taxon>
        <taxon>Araneae</taxon>
        <taxon>Araneomorphae</taxon>
        <taxon>Entelegynae</taxon>
        <taxon>Araneoidea</taxon>
        <taxon>Araneidae</taxon>
        <taxon>Araneus</taxon>
    </lineage>
</organism>
<gene>
    <name evidence="1" type="ORF">AVEN_33131_1</name>
</gene>